<evidence type="ECO:0000256" key="3">
    <source>
        <dbReference type="ARBA" id="ARBA00022475"/>
    </source>
</evidence>
<evidence type="ECO:0000256" key="4">
    <source>
        <dbReference type="ARBA" id="ARBA00022692"/>
    </source>
</evidence>
<dbReference type="RefSeq" id="WP_089166341.1">
    <property type="nucleotide sequence ID" value="NZ_MTHB01000299.1"/>
</dbReference>
<keyword evidence="4" id="KW-0812">Transmembrane</keyword>
<evidence type="ECO:0000256" key="1">
    <source>
        <dbReference type="ARBA" id="ARBA00004651"/>
    </source>
</evidence>
<protein>
    <submittedName>
        <fullName evidence="8">Type IV secretion system protein VirD4</fullName>
    </submittedName>
</protein>
<dbReference type="PANTHER" id="PTHR37937:SF1">
    <property type="entry name" value="CONJUGATIVE TRANSFER: DNA TRANSPORT"/>
    <property type="match status" value="1"/>
</dbReference>
<feature type="region of interest" description="Disordered" evidence="7">
    <location>
        <begin position="483"/>
        <end position="502"/>
    </location>
</feature>
<sequence length="669" mass="72986">MASHSKILVSALAAAGAAAVAVGGQYAGAALFAKMQHLPPSVIGIFTLRDYWHAYGDVPAVKKALAACSFVSLAIPVGAIAAVCFAAFGTAKRELHGSARFAKAHEIRKTGLLDSEDGKPALIIGKYRGKYLTFPGQQFVMLAAPTRSGKGVAIAIPNLLTYPDSMVVLDLKLENYKYTSAYRQKYGQKVYLWAPFAEDGKSHGWNVFDSIANRPEHLRIGDVQAIGLKFYPTNVEAKTKFWNDLARNLFVGLSLYLMETATKERYCTLGEIFRQSSGMGKPIKEHIAQLRATKGLSEACTGALNRFLASGDEVLSSILSTFNAPLLIFDNPIVDAATSHSSFDINEVRRQRMTIYIGIQPNRLEDAALLVNLFFSQLIDLNTSVLPEHDSSLRYQCTLVLDEFTAIGKVNIIDTSNAFIAGYDLRLLTIIQAVSQMERPSLYGKEGTRTLVVNHAAKVLYPPKDHQEAKDLSDALGYFTETSVSKNRTPGKPRGENHSDQKRALMMPQELEEMGQDEEILLGFGKPIRCKKAFYYNDPVFVDRLKEMSPLLRALGEDLPTETQLKASAGANELCTSDVPIIDPVEWQAKRRAATAARRADGTRVARATDLIAMRDAEVSVALAAALAEGVYADLLELTGMQFNFADTGSQASAPGGARSPIQEEMANG</sequence>
<name>A0A226WKK4_CABSO</name>
<evidence type="ECO:0000313" key="8">
    <source>
        <dbReference type="EMBL" id="OXC71715.1"/>
    </source>
</evidence>
<dbReference type="InterPro" id="IPR027417">
    <property type="entry name" value="P-loop_NTPase"/>
</dbReference>
<dbReference type="Gene3D" id="3.40.50.300">
    <property type="entry name" value="P-loop containing nucleotide triphosphate hydrolases"/>
    <property type="match status" value="1"/>
</dbReference>
<proteinExistence type="inferred from homology"/>
<evidence type="ECO:0000256" key="2">
    <source>
        <dbReference type="ARBA" id="ARBA00008806"/>
    </source>
</evidence>
<dbReference type="OrthoDB" id="9759295at2"/>
<dbReference type="CDD" id="cd01127">
    <property type="entry name" value="TrwB_TraG_TraD_VirD4"/>
    <property type="match status" value="1"/>
</dbReference>
<evidence type="ECO:0000313" key="9">
    <source>
        <dbReference type="Proteomes" id="UP000214720"/>
    </source>
</evidence>
<reference evidence="9" key="1">
    <citation type="submission" date="2017-01" db="EMBL/GenBank/DDBJ databases">
        <title>Genome Analysis of Deinococcus marmoris KOPRI26562.</title>
        <authorList>
            <person name="Kim J.H."/>
            <person name="Oh H.-M."/>
        </authorList>
    </citation>
    <scope>NUCLEOTIDE SEQUENCE [LARGE SCALE GENOMIC DNA]</scope>
    <source>
        <strain evidence="9">PAMC 26633</strain>
    </source>
</reference>
<feature type="compositionally biased region" description="Basic and acidic residues" evidence="7">
    <location>
        <begin position="493"/>
        <end position="502"/>
    </location>
</feature>
<gene>
    <name evidence="8" type="ORF">BSU04_45530</name>
</gene>
<dbReference type="InterPro" id="IPR051539">
    <property type="entry name" value="T4SS-coupling_protein"/>
</dbReference>
<keyword evidence="6" id="KW-0472">Membrane</keyword>
<dbReference type="GO" id="GO:0005886">
    <property type="term" value="C:plasma membrane"/>
    <property type="evidence" value="ECO:0007669"/>
    <property type="project" value="UniProtKB-SubCell"/>
</dbReference>
<comment type="caution">
    <text evidence="8">The sequence shown here is derived from an EMBL/GenBank/DDBJ whole genome shotgun (WGS) entry which is preliminary data.</text>
</comment>
<keyword evidence="5" id="KW-1133">Transmembrane helix</keyword>
<comment type="similarity">
    <text evidence="2">Belongs to the VirD4/TraG family.</text>
</comment>
<dbReference type="AlphaFoldDB" id="A0A226WKK4"/>
<evidence type="ECO:0000256" key="6">
    <source>
        <dbReference type="ARBA" id="ARBA00023136"/>
    </source>
</evidence>
<evidence type="ECO:0000256" key="5">
    <source>
        <dbReference type="ARBA" id="ARBA00022989"/>
    </source>
</evidence>
<organism evidence="8 9">
    <name type="scientific">Caballeronia sordidicola</name>
    <name type="common">Burkholderia sordidicola</name>
    <dbReference type="NCBI Taxonomy" id="196367"/>
    <lineage>
        <taxon>Bacteria</taxon>
        <taxon>Pseudomonadati</taxon>
        <taxon>Pseudomonadota</taxon>
        <taxon>Betaproteobacteria</taxon>
        <taxon>Burkholderiales</taxon>
        <taxon>Burkholderiaceae</taxon>
        <taxon>Caballeronia</taxon>
    </lineage>
</organism>
<evidence type="ECO:0000256" key="7">
    <source>
        <dbReference type="SAM" id="MobiDB-lite"/>
    </source>
</evidence>
<keyword evidence="3" id="KW-1003">Cell membrane</keyword>
<accession>A0A226WKK4</accession>
<dbReference type="Proteomes" id="UP000214720">
    <property type="component" value="Unassembled WGS sequence"/>
</dbReference>
<dbReference type="Pfam" id="PF02534">
    <property type="entry name" value="T4SS-DNA_transf"/>
    <property type="match status" value="1"/>
</dbReference>
<dbReference type="InterPro" id="IPR003688">
    <property type="entry name" value="TraG/VirD4"/>
</dbReference>
<dbReference type="PANTHER" id="PTHR37937">
    <property type="entry name" value="CONJUGATIVE TRANSFER: DNA TRANSPORT"/>
    <property type="match status" value="1"/>
</dbReference>
<dbReference type="EMBL" id="MTHB01000299">
    <property type="protein sequence ID" value="OXC71715.1"/>
    <property type="molecule type" value="Genomic_DNA"/>
</dbReference>
<dbReference type="SUPFAM" id="SSF52540">
    <property type="entry name" value="P-loop containing nucleoside triphosphate hydrolases"/>
    <property type="match status" value="1"/>
</dbReference>
<feature type="region of interest" description="Disordered" evidence="7">
    <location>
        <begin position="650"/>
        <end position="669"/>
    </location>
</feature>
<comment type="subcellular location">
    <subcellularLocation>
        <location evidence="1">Cell membrane</location>
        <topology evidence="1">Multi-pass membrane protein</topology>
    </subcellularLocation>
</comment>